<evidence type="ECO:0000256" key="7">
    <source>
        <dbReference type="ARBA" id="ARBA00022840"/>
    </source>
</evidence>
<feature type="domain" description="Histidine kinase" evidence="9">
    <location>
        <begin position="50"/>
        <end position="260"/>
    </location>
</feature>
<gene>
    <name evidence="10" type="ORF">METZ01_LOCUS321434</name>
</gene>
<protein>
    <recommendedName>
        <fullName evidence="2">histidine kinase</fullName>
        <ecNumber evidence="2">2.7.13.3</ecNumber>
    </recommendedName>
</protein>
<dbReference type="Pfam" id="PF00512">
    <property type="entry name" value="HisKA"/>
    <property type="match status" value="1"/>
</dbReference>
<dbReference type="PRINTS" id="PR00344">
    <property type="entry name" value="BCTRLSENSOR"/>
</dbReference>
<dbReference type="SMART" id="SM00388">
    <property type="entry name" value="HisKA"/>
    <property type="match status" value="1"/>
</dbReference>
<dbReference type="CDD" id="cd00082">
    <property type="entry name" value="HisKA"/>
    <property type="match status" value="1"/>
</dbReference>
<dbReference type="InterPro" id="IPR003594">
    <property type="entry name" value="HATPase_dom"/>
</dbReference>
<sequence>MGNILWLVVLGCLFVGVGVGILITKLSDQIHKRHWQTQAEQAQIGVLTQKLVHEIRNPLNGISMNLQLLDEDFSQGHENGVDLTNRVHRVRKEVDRLDLILTNFRRYAKLPPPKFELSKPIELMEEVLAFNEPEIQSQNIEISRDIEALPLIELDPVQFKQVFLNLIINASQSMKNGGVLTIRVKSLANELLIEVQDTGDGIEAVYVNKIFDLFFSTRKEGTGVGLAIVKQIVESHGGNINVESSPGNGAKFSIRIPVTQNT</sequence>
<evidence type="ECO:0000256" key="1">
    <source>
        <dbReference type="ARBA" id="ARBA00000085"/>
    </source>
</evidence>
<dbReference type="Gene3D" id="3.30.565.10">
    <property type="entry name" value="Histidine kinase-like ATPase, C-terminal domain"/>
    <property type="match status" value="1"/>
</dbReference>
<dbReference type="Pfam" id="PF02518">
    <property type="entry name" value="HATPase_c"/>
    <property type="match status" value="1"/>
</dbReference>
<dbReference type="InterPro" id="IPR005467">
    <property type="entry name" value="His_kinase_dom"/>
</dbReference>
<evidence type="ECO:0000256" key="2">
    <source>
        <dbReference type="ARBA" id="ARBA00012438"/>
    </source>
</evidence>
<dbReference type="Gene3D" id="1.10.287.130">
    <property type="match status" value="1"/>
</dbReference>
<keyword evidence="5" id="KW-0547">Nucleotide-binding</keyword>
<evidence type="ECO:0000256" key="5">
    <source>
        <dbReference type="ARBA" id="ARBA00022741"/>
    </source>
</evidence>
<dbReference type="InterPro" id="IPR004358">
    <property type="entry name" value="Sig_transdc_His_kin-like_C"/>
</dbReference>
<dbReference type="GO" id="GO:0005524">
    <property type="term" value="F:ATP binding"/>
    <property type="evidence" value="ECO:0007669"/>
    <property type="project" value="UniProtKB-KW"/>
</dbReference>
<dbReference type="InterPro" id="IPR003661">
    <property type="entry name" value="HisK_dim/P_dom"/>
</dbReference>
<dbReference type="SUPFAM" id="SSF47384">
    <property type="entry name" value="Homodimeric domain of signal transducing histidine kinase"/>
    <property type="match status" value="1"/>
</dbReference>
<evidence type="ECO:0000259" key="9">
    <source>
        <dbReference type="PROSITE" id="PS50109"/>
    </source>
</evidence>
<dbReference type="GO" id="GO:0000155">
    <property type="term" value="F:phosphorelay sensor kinase activity"/>
    <property type="evidence" value="ECO:0007669"/>
    <property type="project" value="InterPro"/>
</dbReference>
<evidence type="ECO:0000256" key="6">
    <source>
        <dbReference type="ARBA" id="ARBA00022777"/>
    </source>
</evidence>
<reference evidence="10" key="1">
    <citation type="submission" date="2018-05" db="EMBL/GenBank/DDBJ databases">
        <authorList>
            <person name="Lanie J.A."/>
            <person name="Ng W.-L."/>
            <person name="Kazmierczak K.M."/>
            <person name="Andrzejewski T.M."/>
            <person name="Davidsen T.M."/>
            <person name="Wayne K.J."/>
            <person name="Tettelin H."/>
            <person name="Glass J.I."/>
            <person name="Rusch D."/>
            <person name="Podicherti R."/>
            <person name="Tsui H.-C.T."/>
            <person name="Winkler M.E."/>
        </authorList>
    </citation>
    <scope>NUCLEOTIDE SEQUENCE</scope>
</reference>
<dbReference type="EMBL" id="UINC01104995">
    <property type="protein sequence ID" value="SVC68580.1"/>
    <property type="molecule type" value="Genomic_DNA"/>
</dbReference>
<dbReference type="InterPro" id="IPR036097">
    <property type="entry name" value="HisK_dim/P_sf"/>
</dbReference>
<dbReference type="InterPro" id="IPR036890">
    <property type="entry name" value="HATPase_C_sf"/>
</dbReference>
<keyword evidence="3" id="KW-0597">Phosphoprotein</keyword>
<dbReference type="PROSITE" id="PS50109">
    <property type="entry name" value="HIS_KIN"/>
    <property type="match status" value="1"/>
</dbReference>
<keyword evidence="8" id="KW-0902">Two-component regulatory system</keyword>
<keyword evidence="4" id="KW-0808">Transferase</keyword>
<organism evidence="10">
    <name type="scientific">marine metagenome</name>
    <dbReference type="NCBI Taxonomy" id="408172"/>
    <lineage>
        <taxon>unclassified sequences</taxon>
        <taxon>metagenomes</taxon>
        <taxon>ecological metagenomes</taxon>
    </lineage>
</organism>
<evidence type="ECO:0000313" key="10">
    <source>
        <dbReference type="EMBL" id="SVC68580.1"/>
    </source>
</evidence>
<dbReference type="EC" id="2.7.13.3" evidence="2"/>
<proteinExistence type="predicted"/>
<name>A0A382P6X0_9ZZZZ</name>
<dbReference type="PANTHER" id="PTHR43065">
    <property type="entry name" value="SENSOR HISTIDINE KINASE"/>
    <property type="match status" value="1"/>
</dbReference>
<evidence type="ECO:0000256" key="4">
    <source>
        <dbReference type="ARBA" id="ARBA00022679"/>
    </source>
</evidence>
<dbReference type="PANTHER" id="PTHR43065:SF10">
    <property type="entry name" value="PEROXIDE STRESS-ACTIVATED HISTIDINE KINASE MAK3"/>
    <property type="match status" value="1"/>
</dbReference>
<dbReference type="FunFam" id="3.30.565.10:FF:000006">
    <property type="entry name" value="Sensor histidine kinase WalK"/>
    <property type="match status" value="1"/>
</dbReference>
<accession>A0A382P6X0</accession>
<evidence type="ECO:0000256" key="3">
    <source>
        <dbReference type="ARBA" id="ARBA00022553"/>
    </source>
</evidence>
<dbReference type="SMART" id="SM00387">
    <property type="entry name" value="HATPase_c"/>
    <property type="match status" value="1"/>
</dbReference>
<keyword evidence="7" id="KW-0067">ATP-binding</keyword>
<comment type="catalytic activity">
    <reaction evidence="1">
        <text>ATP + protein L-histidine = ADP + protein N-phospho-L-histidine.</text>
        <dbReference type="EC" id="2.7.13.3"/>
    </reaction>
</comment>
<dbReference type="SUPFAM" id="SSF55874">
    <property type="entry name" value="ATPase domain of HSP90 chaperone/DNA topoisomerase II/histidine kinase"/>
    <property type="match status" value="1"/>
</dbReference>
<dbReference type="AlphaFoldDB" id="A0A382P6X0"/>
<evidence type="ECO:0000256" key="8">
    <source>
        <dbReference type="ARBA" id="ARBA00023012"/>
    </source>
</evidence>
<keyword evidence="6" id="KW-0418">Kinase</keyword>